<dbReference type="Pfam" id="PF09674">
    <property type="entry name" value="DUF2400"/>
    <property type="match status" value="1"/>
</dbReference>
<accession>A0A7J4XLC7</accession>
<comment type="caution">
    <text evidence="1">The sequence shown here is derived from an EMBL/GenBank/DDBJ whole genome shotgun (WGS) entry which is preliminary data.</text>
</comment>
<dbReference type="SUPFAM" id="SSF48150">
    <property type="entry name" value="DNA-glycosylase"/>
    <property type="match status" value="1"/>
</dbReference>
<dbReference type="AlphaFoldDB" id="A0A7J4XLC7"/>
<organism evidence="1 2">
    <name type="scientific">Bacteroides salyersiae</name>
    <dbReference type="NCBI Taxonomy" id="291644"/>
    <lineage>
        <taxon>Bacteria</taxon>
        <taxon>Pseudomonadati</taxon>
        <taxon>Bacteroidota</taxon>
        <taxon>Bacteroidia</taxon>
        <taxon>Bacteroidales</taxon>
        <taxon>Bacteroidaceae</taxon>
        <taxon>Bacteroides</taxon>
    </lineage>
</organism>
<dbReference type="Proteomes" id="UP000422221">
    <property type="component" value="Unassembled WGS sequence"/>
</dbReference>
<protein>
    <submittedName>
        <fullName evidence="1">TIGR02757 family protein</fullName>
    </submittedName>
</protein>
<dbReference type="GO" id="GO:0006281">
    <property type="term" value="P:DNA repair"/>
    <property type="evidence" value="ECO:0007669"/>
    <property type="project" value="InterPro"/>
</dbReference>
<proteinExistence type="predicted"/>
<dbReference type="GO" id="GO:0003824">
    <property type="term" value="F:catalytic activity"/>
    <property type="evidence" value="ECO:0007669"/>
    <property type="project" value="InterPro"/>
</dbReference>
<reference evidence="1 2" key="1">
    <citation type="journal article" date="2019" name="Nat. Med.">
        <title>A library of human gut bacterial isolates paired with longitudinal multiomics data enables mechanistic microbiome research.</title>
        <authorList>
            <person name="Poyet M."/>
            <person name="Groussin M."/>
            <person name="Gibbons S.M."/>
            <person name="Avila-Pacheco J."/>
            <person name="Jiang X."/>
            <person name="Kearney S.M."/>
            <person name="Perrotta A.R."/>
            <person name="Berdy B."/>
            <person name="Zhao S."/>
            <person name="Lieberman T.D."/>
            <person name="Swanson P.K."/>
            <person name="Smith M."/>
            <person name="Roesemann S."/>
            <person name="Alexander J.E."/>
            <person name="Rich S.A."/>
            <person name="Livny J."/>
            <person name="Vlamakis H."/>
            <person name="Clish C."/>
            <person name="Bullock K."/>
            <person name="Deik A."/>
            <person name="Scott J."/>
            <person name="Pierce K.A."/>
            <person name="Xavier R.J."/>
            <person name="Alm E.J."/>
        </authorList>
    </citation>
    <scope>NUCLEOTIDE SEQUENCE [LARGE SCALE GENOMIC DNA]</scope>
    <source>
        <strain evidence="1 2">BIOML-A10</strain>
    </source>
</reference>
<evidence type="ECO:0000313" key="1">
    <source>
        <dbReference type="EMBL" id="KAA3767562.1"/>
    </source>
</evidence>
<dbReference type="InterPro" id="IPR011257">
    <property type="entry name" value="DNA_glycosylase"/>
</dbReference>
<dbReference type="EMBL" id="VWMK01000005">
    <property type="protein sequence ID" value="KAA3767562.1"/>
    <property type="molecule type" value="Genomic_DNA"/>
</dbReference>
<evidence type="ECO:0000313" key="2">
    <source>
        <dbReference type="Proteomes" id="UP000422221"/>
    </source>
</evidence>
<name>A0A7J4XLC7_9BACE</name>
<sequence length="243" mass="28563">MNTELKERLMLLAERYETPAFIVEDPIRIPHRYHSQTDVEISALVTSWIATGNRKAIIRSADRIDCAIFKNAPYQYIMSKEWRMYAGQKGSFYRYYSFDDFYLLCDTLYTVYSRKPTLEDYLYESFETLSPLQRLQSVFGHINGMPEMSSTSEAKKMCMFLRWMIRRDSCVDFGLWQRFHPRELIVPLDTHVHRIAMDLGLTQKRKCIRTACDITDILAQIWPDDPVKGDFALFGFGINESVK</sequence>
<dbReference type="InterPro" id="IPR014127">
    <property type="entry name" value="CHP02757"/>
</dbReference>
<gene>
    <name evidence="1" type="ORF">F3F73_06580</name>
</gene>
<dbReference type="NCBIfam" id="TIGR02757">
    <property type="entry name" value="TIGR02757 family protein"/>
    <property type="match status" value="1"/>
</dbReference>
<dbReference type="RefSeq" id="WP_007481151.1">
    <property type="nucleotide sequence ID" value="NZ_JADNPJ010000018.1"/>
</dbReference>